<dbReference type="GO" id="GO:0046654">
    <property type="term" value="P:tetrahydrofolate biosynthetic process"/>
    <property type="evidence" value="ECO:0007669"/>
    <property type="project" value="UniProtKB-UniPathway"/>
</dbReference>
<protein>
    <recommendedName>
        <fullName evidence="4">2-amino-4-hydroxy-6-hydroxymethyldihydropteridine pyrophosphokinase</fullName>
        <ecNumber evidence="3">2.7.6.3</ecNumber>
    </recommendedName>
    <alternativeName>
        <fullName evidence="11">6-hydroxymethyl-7,8-dihydropterin pyrophosphokinase</fullName>
    </alternativeName>
    <alternativeName>
        <fullName evidence="12">7,8-dihydro-6-hydroxymethylpterin-pyrophosphokinase</fullName>
    </alternativeName>
</protein>
<dbReference type="AlphaFoldDB" id="A0A2V3PVJ2"/>
<dbReference type="EMBL" id="QICL01000001">
    <property type="protein sequence ID" value="PXV69152.1"/>
    <property type="molecule type" value="Genomic_DNA"/>
</dbReference>
<evidence type="ECO:0000256" key="2">
    <source>
        <dbReference type="ARBA" id="ARBA00005810"/>
    </source>
</evidence>
<keyword evidence="8" id="KW-0067">ATP-binding</keyword>
<dbReference type="NCBIfam" id="TIGR01498">
    <property type="entry name" value="folK"/>
    <property type="match status" value="1"/>
</dbReference>
<dbReference type="PANTHER" id="PTHR43071:SF1">
    <property type="entry name" value="2-AMINO-4-HYDROXY-6-HYDROXYMETHYLDIHYDROPTERIDINE PYROPHOSPHOKINASE"/>
    <property type="match status" value="1"/>
</dbReference>
<evidence type="ECO:0000256" key="6">
    <source>
        <dbReference type="ARBA" id="ARBA00022741"/>
    </source>
</evidence>
<accession>A0A2V3PVJ2</accession>
<evidence type="ECO:0000256" key="8">
    <source>
        <dbReference type="ARBA" id="ARBA00022840"/>
    </source>
</evidence>
<evidence type="ECO:0000256" key="7">
    <source>
        <dbReference type="ARBA" id="ARBA00022777"/>
    </source>
</evidence>
<evidence type="ECO:0000256" key="5">
    <source>
        <dbReference type="ARBA" id="ARBA00022679"/>
    </source>
</evidence>
<evidence type="ECO:0000259" key="13">
    <source>
        <dbReference type="Pfam" id="PF01288"/>
    </source>
</evidence>
<evidence type="ECO:0000256" key="11">
    <source>
        <dbReference type="ARBA" id="ARBA00029766"/>
    </source>
</evidence>
<sequence>MLYNNNLHDVYLALGTNLGDKKQNIQAAIEQIELRIGKVIALSSLYETKPVGFDSQNTFLNAACHVSTKLHPLEILECTQVIERELGRKSKSVNQAYSDRTIDIDLLLFDNEIIEYPHLVIPHPHMHERDFVLAPLAEIAPDVYHPTLKRSISELRNKLNN</sequence>
<evidence type="ECO:0000313" key="15">
    <source>
        <dbReference type="Proteomes" id="UP000247973"/>
    </source>
</evidence>
<dbReference type="GO" id="GO:0016301">
    <property type="term" value="F:kinase activity"/>
    <property type="evidence" value="ECO:0007669"/>
    <property type="project" value="UniProtKB-KW"/>
</dbReference>
<dbReference type="Proteomes" id="UP000247973">
    <property type="component" value="Unassembled WGS sequence"/>
</dbReference>
<evidence type="ECO:0000256" key="9">
    <source>
        <dbReference type="ARBA" id="ARBA00022909"/>
    </source>
</evidence>
<keyword evidence="15" id="KW-1185">Reference proteome</keyword>
<evidence type="ECO:0000256" key="4">
    <source>
        <dbReference type="ARBA" id="ARBA00016218"/>
    </source>
</evidence>
<dbReference type="EC" id="2.7.6.3" evidence="3"/>
<keyword evidence="6" id="KW-0547">Nucleotide-binding</keyword>
<comment type="similarity">
    <text evidence="2">Belongs to the HPPK family.</text>
</comment>
<keyword evidence="9" id="KW-0289">Folate biosynthesis</keyword>
<dbReference type="PANTHER" id="PTHR43071">
    <property type="entry name" value="2-AMINO-4-HYDROXY-6-HYDROXYMETHYLDIHYDROPTERIDINE PYROPHOSPHOKINASE"/>
    <property type="match status" value="1"/>
</dbReference>
<dbReference type="InterPro" id="IPR000550">
    <property type="entry name" value="Hppk"/>
</dbReference>
<dbReference type="SUPFAM" id="SSF55083">
    <property type="entry name" value="6-hydroxymethyl-7,8-dihydropterin pyrophosphokinase, HPPK"/>
    <property type="match status" value="1"/>
</dbReference>
<feature type="domain" description="7,8-dihydro-6-hydroxymethylpterin-pyrophosphokinase" evidence="13">
    <location>
        <begin position="11"/>
        <end position="141"/>
    </location>
</feature>
<comment type="caution">
    <text evidence="14">The sequence shown here is derived from an EMBL/GenBank/DDBJ whole genome shotgun (WGS) entry which is preliminary data.</text>
</comment>
<comment type="function">
    <text evidence="10">Catalyzes the transfer of pyrophosphate from adenosine triphosphate (ATP) to 6-hydroxymethyl-7,8-dihydropterin, an enzymatic step in folate biosynthesis pathway.</text>
</comment>
<dbReference type="GO" id="GO:0005524">
    <property type="term" value="F:ATP binding"/>
    <property type="evidence" value="ECO:0007669"/>
    <property type="project" value="UniProtKB-KW"/>
</dbReference>
<gene>
    <name evidence="14" type="ORF">CLV62_101421</name>
</gene>
<evidence type="ECO:0000256" key="12">
    <source>
        <dbReference type="ARBA" id="ARBA00033413"/>
    </source>
</evidence>
<organism evidence="14 15">
    <name type="scientific">Dysgonomonas alginatilytica</name>
    <dbReference type="NCBI Taxonomy" id="1605892"/>
    <lineage>
        <taxon>Bacteria</taxon>
        <taxon>Pseudomonadati</taxon>
        <taxon>Bacteroidota</taxon>
        <taxon>Bacteroidia</taxon>
        <taxon>Bacteroidales</taxon>
        <taxon>Dysgonomonadaceae</taxon>
        <taxon>Dysgonomonas</taxon>
    </lineage>
</organism>
<evidence type="ECO:0000256" key="10">
    <source>
        <dbReference type="ARBA" id="ARBA00029409"/>
    </source>
</evidence>
<dbReference type="RefSeq" id="WP_110309107.1">
    <property type="nucleotide sequence ID" value="NZ_QICL01000001.1"/>
</dbReference>
<dbReference type="GO" id="GO:0003848">
    <property type="term" value="F:2-amino-4-hydroxy-6-hydroxymethyldihydropteridine diphosphokinase activity"/>
    <property type="evidence" value="ECO:0007669"/>
    <property type="project" value="UniProtKB-EC"/>
</dbReference>
<dbReference type="InterPro" id="IPR035907">
    <property type="entry name" value="Hppk_sf"/>
</dbReference>
<name>A0A2V3PVJ2_9BACT</name>
<dbReference type="GO" id="GO:0046656">
    <property type="term" value="P:folic acid biosynthetic process"/>
    <property type="evidence" value="ECO:0007669"/>
    <property type="project" value="UniProtKB-KW"/>
</dbReference>
<keyword evidence="7 14" id="KW-0418">Kinase</keyword>
<proteinExistence type="inferred from homology"/>
<comment type="pathway">
    <text evidence="1">Cofactor biosynthesis; tetrahydrofolate biosynthesis; 2-amino-4-hydroxy-6-hydroxymethyl-7,8-dihydropteridine diphosphate from 7,8-dihydroneopterin triphosphate: step 4/4.</text>
</comment>
<dbReference type="Pfam" id="PF01288">
    <property type="entry name" value="HPPK"/>
    <property type="match status" value="1"/>
</dbReference>
<evidence type="ECO:0000256" key="3">
    <source>
        <dbReference type="ARBA" id="ARBA00013253"/>
    </source>
</evidence>
<keyword evidence="5" id="KW-0808">Transferase</keyword>
<dbReference type="UniPathway" id="UPA00077">
    <property type="reaction ID" value="UER00155"/>
</dbReference>
<evidence type="ECO:0000313" key="14">
    <source>
        <dbReference type="EMBL" id="PXV69152.1"/>
    </source>
</evidence>
<reference evidence="14 15" key="1">
    <citation type="submission" date="2018-03" db="EMBL/GenBank/DDBJ databases">
        <title>Genomic Encyclopedia of Archaeal and Bacterial Type Strains, Phase II (KMG-II): from individual species to whole genera.</title>
        <authorList>
            <person name="Goeker M."/>
        </authorList>
    </citation>
    <scope>NUCLEOTIDE SEQUENCE [LARGE SCALE GENOMIC DNA]</scope>
    <source>
        <strain evidence="14 15">DSM 100214</strain>
    </source>
</reference>
<evidence type="ECO:0000256" key="1">
    <source>
        <dbReference type="ARBA" id="ARBA00005051"/>
    </source>
</evidence>
<dbReference type="CDD" id="cd00483">
    <property type="entry name" value="HPPK"/>
    <property type="match status" value="1"/>
</dbReference>
<dbReference type="OrthoDB" id="9808041at2"/>
<dbReference type="Gene3D" id="3.30.70.560">
    <property type="entry name" value="7,8-Dihydro-6-hydroxymethylpterin-pyrophosphokinase HPPK"/>
    <property type="match status" value="1"/>
</dbReference>